<dbReference type="GO" id="GO:0005739">
    <property type="term" value="C:mitochondrion"/>
    <property type="evidence" value="ECO:0007669"/>
    <property type="project" value="TreeGrafter"/>
</dbReference>
<evidence type="ECO:0000256" key="4">
    <source>
        <dbReference type="ARBA" id="ARBA00022989"/>
    </source>
</evidence>
<dbReference type="EMBL" id="GL883109">
    <property type="protein sequence ID" value="EGG06236.1"/>
    <property type="molecule type" value="Genomic_DNA"/>
</dbReference>
<evidence type="ECO:0000256" key="7">
    <source>
        <dbReference type="ARBA" id="ARBA00030253"/>
    </source>
</evidence>
<feature type="signal peptide" evidence="8">
    <location>
        <begin position="1"/>
        <end position="20"/>
    </location>
</feature>
<evidence type="ECO:0000256" key="8">
    <source>
        <dbReference type="SAM" id="SignalP"/>
    </source>
</evidence>
<dbReference type="VEuPathDB" id="FungiDB:MELLADRAFT_87388"/>
<dbReference type="STRING" id="747676.F4RN46"/>
<dbReference type="AlphaFoldDB" id="F4RN46"/>
<dbReference type="InterPro" id="IPR000537">
    <property type="entry name" value="UbiA_prenyltransferase"/>
</dbReference>
<dbReference type="InterPro" id="IPR006369">
    <property type="entry name" value="Protohaem_IX_farnesylTrfase"/>
</dbReference>
<organism evidence="10">
    <name type="scientific">Melampsora larici-populina (strain 98AG31 / pathotype 3-4-7)</name>
    <name type="common">Poplar leaf rust fungus</name>
    <dbReference type="NCBI Taxonomy" id="747676"/>
    <lineage>
        <taxon>Eukaryota</taxon>
        <taxon>Fungi</taxon>
        <taxon>Dikarya</taxon>
        <taxon>Basidiomycota</taxon>
        <taxon>Pucciniomycotina</taxon>
        <taxon>Pucciniomycetes</taxon>
        <taxon>Pucciniales</taxon>
        <taxon>Melampsoraceae</taxon>
        <taxon>Melampsora</taxon>
    </lineage>
</organism>
<comment type="subcellular location">
    <subcellularLocation>
        <location evidence="1">Membrane</location>
        <topology evidence="1">Multi-pass membrane protein</topology>
    </subcellularLocation>
</comment>
<dbReference type="GO" id="GO:0008495">
    <property type="term" value="F:protoheme IX farnesyltransferase activity"/>
    <property type="evidence" value="ECO:0007669"/>
    <property type="project" value="InterPro"/>
</dbReference>
<evidence type="ECO:0000256" key="3">
    <source>
        <dbReference type="ARBA" id="ARBA00022692"/>
    </source>
</evidence>
<sequence length="103" mass="11533">MTILSSTALSLILSSASVNTFNQILESPMDAKTNITRNRPIVQESISKGHATTFDIISGPFVIDILYVIVNPITSYISFIKFLTYVLYIFKWISIINTWIGSL</sequence>
<keyword evidence="8" id="KW-0732">Signal</keyword>
<keyword evidence="2" id="KW-0808">Transferase</keyword>
<dbReference type="GeneID" id="18934497"/>
<dbReference type="InParanoid" id="F4RN46"/>
<dbReference type="InterPro" id="IPR044878">
    <property type="entry name" value="UbiA_sf"/>
</dbReference>
<evidence type="ECO:0000313" key="9">
    <source>
        <dbReference type="EMBL" id="EGG06236.1"/>
    </source>
</evidence>
<dbReference type="PANTHER" id="PTHR43448:SF2">
    <property type="entry name" value="PROTOHEME IX FARNESYLTRANSFERASE, MITOCHONDRIAL"/>
    <property type="match status" value="1"/>
</dbReference>
<dbReference type="GO" id="GO:0016020">
    <property type="term" value="C:membrane"/>
    <property type="evidence" value="ECO:0007669"/>
    <property type="project" value="UniProtKB-SubCell"/>
</dbReference>
<evidence type="ECO:0000256" key="2">
    <source>
        <dbReference type="ARBA" id="ARBA00022679"/>
    </source>
</evidence>
<keyword evidence="10" id="KW-1185">Reference proteome</keyword>
<dbReference type="Proteomes" id="UP000001072">
    <property type="component" value="Unassembled WGS sequence"/>
</dbReference>
<dbReference type="HOGENOM" id="CLU_2264321_0_0_1"/>
<dbReference type="OrthoDB" id="5211at2759"/>
<dbReference type="PANTHER" id="PTHR43448">
    <property type="entry name" value="PROTOHEME IX FARNESYLTRANSFERASE, MITOCHONDRIAL"/>
    <property type="match status" value="1"/>
</dbReference>
<keyword evidence="3" id="KW-0812">Transmembrane</keyword>
<evidence type="ECO:0000256" key="1">
    <source>
        <dbReference type="ARBA" id="ARBA00004141"/>
    </source>
</evidence>
<keyword evidence="4" id="KW-1133">Transmembrane helix</keyword>
<dbReference type="GO" id="GO:0006784">
    <property type="term" value="P:heme A biosynthetic process"/>
    <property type="evidence" value="ECO:0007669"/>
    <property type="project" value="TreeGrafter"/>
</dbReference>
<evidence type="ECO:0000256" key="6">
    <source>
        <dbReference type="ARBA" id="ARBA00023136"/>
    </source>
</evidence>
<evidence type="ECO:0000313" key="10">
    <source>
        <dbReference type="Proteomes" id="UP000001072"/>
    </source>
</evidence>
<accession>F4RN46</accession>
<evidence type="ECO:0000256" key="5">
    <source>
        <dbReference type="ARBA" id="ARBA00023133"/>
    </source>
</evidence>
<reference evidence="10" key="1">
    <citation type="journal article" date="2011" name="Proc. Natl. Acad. Sci. U.S.A.">
        <title>Obligate biotrophy features unraveled by the genomic analysis of rust fungi.</title>
        <authorList>
            <person name="Duplessis S."/>
            <person name="Cuomo C.A."/>
            <person name="Lin Y.-C."/>
            <person name="Aerts A."/>
            <person name="Tisserant E."/>
            <person name="Veneault-Fourrey C."/>
            <person name="Joly D.L."/>
            <person name="Hacquard S."/>
            <person name="Amselem J."/>
            <person name="Cantarel B.L."/>
            <person name="Chiu R."/>
            <person name="Coutinho P.M."/>
            <person name="Feau N."/>
            <person name="Field M."/>
            <person name="Frey P."/>
            <person name="Gelhaye E."/>
            <person name="Goldberg J."/>
            <person name="Grabherr M.G."/>
            <person name="Kodira C.D."/>
            <person name="Kohler A."/>
            <person name="Kuees U."/>
            <person name="Lindquist E.A."/>
            <person name="Lucas S.M."/>
            <person name="Mago R."/>
            <person name="Mauceli E."/>
            <person name="Morin E."/>
            <person name="Murat C."/>
            <person name="Pangilinan J.L."/>
            <person name="Park R."/>
            <person name="Pearson M."/>
            <person name="Quesneville H."/>
            <person name="Rouhier N."/>
            <person name="Sakthikumar S."/>
            <person name="Salamov A.A."/>
            <person name="Schmutz J."/>
            <person name="Selles B."/>
            <person name="Shapiro H."/>
            <person name="Tanguay P."/>
            <person name="Tuskan G.A."/>
            <person name="Henrissat B."/>
            <person name="Van de Peer Y."/>
            <person name="Rouze P."/>
            <person name="Ellis J.G."/>
            <person name="Dodds P.N."/>
            <person name="Schein J.E."/>
            <person name="Zhong S."/>
            <person name="Hamelin R.C."/>
            <person name="Grigoriev I.V."/>
            <person name="Szabo L.J."/>
            <person name="Martin F."/>
        </authorList>
    </citation>
    <scope>NUCLEOTIDE SEQUENCE [LARGE SCALE GENOMIC DNA]</scope>
    <source>
        <strain evidence="10">98AG31 / pathotype 3-4-7</strain>
    </source>
</reference>
<keyword evidence="5" id="KW-0350">Heme biosynthesis</keyword>
<feature type="chain" id="PRO_5003317784" description="Heme O synthase" evidence="8">
    <location>
        <begin position="21"/>
        <end position="103"/>
    </location>
</feature>
<keyword evidence="6" id="KW-0472">Membrane</keyword>
<proteinExistence type="predicted"/>
<dbReference type="Pfam" id="PF01040">
    <property type="entry name" value="UbiA"/>
    <property type="match status" value="1"/>
</dbReference>
<dbReference type="KEGG" id="mlr:MELLADRAFT_87388"/>
<protein>
    <recommendedName>
        <fullName evidence="7">Heme O synthase</fullName>
    </recommendedName>
</protein>
<name>F4RN46_MELLP</name>
<dbReference type="RefSeq" id="XP_007410474.1">
    <property type="nucleotide sequence ID" value="XM_007410412.1"/>
</dbReference>
<dbReference type="Gene3D" id="1.10.357.140">
    <property type="entry name" value="UbiA prenyltransferase"/>
    <property type="match status" value="1"/>
</dbReference>
<gene>
    <name evidence="9" type="ORF">MELLADRAFT_87388</name>
</gene>